<evidence type="ECO:0000313" key="1">
    <source>
        <dbReference type="EMBL" id="SHG20872.1"/>
    </source>
</evidence>
<organism evidence="1 2">
    <name type="scientific">Flavobacterium defluvii</name>
    <dbReference type="NCBI Taxonomy" id="370979"/>
    <lineage>
        <taxon>Bacteria</taxon>
        <taxon>Pseudomonadati</taxon>
        <taxon>Bacteroidota</taxon>
        <taxon>Flavobacteriia</taxon>
        <taxon>Flavobacteriales</taxon>
        <taxon>Flavobacteriaceae</taxon>
        <taxon>Flavobacterium</taxon>
    </lineage>
</organism>
<protein>
    <submittedName>
        <fullName evidence="1">Uncharacterized protein</fullName>
    </submittedName>
</protein>
<dbReference type="AlphaFoldDB" id="A0A1M5HYB0"/>
<dbReference type="EMBL" id="FQWC01000002">
    <property type="protein sequence ID" value="SHG20872.1"/>
    <property type="molecule type" value="Genomic_DNA"/>
</dbReference>
<sequence>MKSNSIKYQSTIITTQTGVAIAVTTISTTTTTTP</sequence>
<keyword evidence="2" id="KW-1185">Reference proteome</keyword>
<gene>
    <name evidence="1" type="ORF">SAMN05443663_102190</name>
</gene>
<proteinExistence type="predicted"/>
<accession>A0A1M5HYB0</accession>
<reference evidence="2" key="1">
    <citation type="submission" date="2016-11" db="EMBL/GenBank/DDBJ databases">
        <authorList>
            <person name="Varghese N."/>
            <person name="Submissions S."/>
        </authorList>
    </citation>
    <scope>NUCLEOTIDE SEQUENCE [LARGE SCALE GENOMIC DNA]</scope>
    <source>
        <strain evidence="2">DSM 17963</strain>
    </source>
</reference>
<evidence type="ECO:0000313" key="2">
    <source>
        <dbReference type="Proteomes" id="UP000184071"/>
    </source>
</evidence>
<dbReference type="Proteomes" id="UP000184071">
    <property type="component" value="Unassembled WGS sequence"/>
</dbReference>
<name>A0A1M5HYB0_9FLAO</name>